<accession>A0A914BX36</accession>
<feature type="region of interest" description="Disordered" evidence="5">
    <location>
        <begin position="299"/>
        <end position="379"/>
    </location>
</feature>
<feature type="compositionally biased region" description="Low complexity" evidence="5">
    <location>
        <begin position="76"/>
        <end position="87"/>
    </location>
</feature>
<dbReference type="CDD" id="cd22029">
    <property type="entry name" value="HMG-box_SoxC"/>
    <property type="match status" value="1"/>
</dbReference>
<dbReference type="InterPro" id="IPR036910">
    <property type="entry name" value="HMG_box_dom_sf"/>
</dbReference>
<reference evidence="8" key="1">
    <citation type="submission" date="2022-11" db="UniProtKB">
        <authorList>
            <consortium name="WormBaseParasite"/>
        </authorList>
    </citation>
    <scope>IDENTIFICATION</scope>
</reference>
<dbReference type="PROSITE" id="PS50118">
    <property type="entry name" value="HMG_BOX_2"/>
    <property type="match status" value="1"/>
</dbReference>
<evidence type="ECO:0000259" key="6">
    <source>
        <dbReference type="PROSITE" id="PS50118"/>
    </source>
</evidence>
<proteinExistence type="predicted"/>
<comment type="subcellular location">
    <subcellularLocation>
        <location evidence="1">Nucleus</location>
    </subcellularLocation>
</comment>
<evidence type="ECO:0000313" key="8">
    <source>
        <dbReference type="WBParaSite" id="ACRNAN_Path_1191.g4646.t1"/>
    </source>
</evidence>
<keyword evidence="2 4" id="KW-0238">DNA-binding</keyword>
<dbReference type="GO" id="GO:0000122">
    <property type="term" value="P:negative regulation of transcription by RNA polymerase II"/>
    <property type="evidence" value="ECO:0007669"/>
    <property type="project" value="TreeGrafter"/>
</dbReference>
<dbReference type="GO" id="GO:0030182">
    <property type="term" value="P:neuron differentiation"/>
    <property type="evidence" value="ECO:0007669"/>
    <property type="project" value="TreeGrafter"/>
</dbReference>
<feature type="region of interest" description="Disordered" evidence="5">
    <location>
        <begin position="58"/>
        <end position="140"/>
    </location>
</feature>
<dbReference type="GO" id="GO:0007420">
    <property type="term" value="P:brain development"/>
    <property type="evidence" value="ECO:0007669"/>
    <property type="project" value="TreeGrafter"/>
</dbReference>
<evidence type="ECO:0000256" key="4">
    <source>
        <dbReference type="PROSITE-ProRule" id="PRU00267"/>
    </source>
</evidence>
<feature type="DNA-binding region" description="HMG box" evidence="4">
    <location>
        <begin position="1"/>
        <end position="65"/>
    </location>
</feature>
<feature type="compositionally biased region" description="Polar residues" evidence="5">
    <location>
        <begin position="96"/>
        <end position="114"/>
    </location>
</feature>
<feature type="compositionally biased region" description="Low complexity" evidence="5">
    <location>
        <begin position="335"/>
        <end position="358"/>
    </location>
</feature>
<dbReference type="PANTHER" id="PTHR10270:SF323">
    <property type="entry name" value="TRANSCRIPTION FACTOR SOX-14-RELATED"/>
    <property type="match status" value="1"/>
</dbReference>
<sequence length="471" mass="51324">MNAFMVWSQWERRKICEHQPDMHNAEISKQLGQRWRELSETEKKPFIEEAERLRQLHMKEYPDYKYKPRKKPKKTPPSGSQNGSGSNDMGAHSQAGGKSSATSSSDQHRISSNAGKIKSKLKTVSSSGSNTGIGLAINGSNTSDLSPYPIGKSMKIDHDGIRMSSTNGPLIPYNGLMNGHMDMDLKSPSMRLKQEGMSPSFTPLDFCQFPQTPDSFYDDMYAMAFHHGSMMVMQNDNNMVQNQPILMQLNGRMANNSAENAGAASSSSAYPPSSHIPAQATTGIPQGYCYQSCSASTSTVTTNSNSNNRSPSGLMSTASTANTIPNTMNDEDLRSMSNGSSSGYRSASSDMDSSITSTTGLTGPHYGTVYQQSAQQPQHQTQCHGLMPAVSSSHMNALGFDSHAPSPFFTPVTPMNDFGGGQDMSPMNPMVPIGDFGFPMEHAVKTKNAPFFMNFPNINKTMELFSPLDLF</sequence>
<dbReference type="Proteomes" id="UP000887540">
    <property type="component" value="Unplaced"/>
</dbReference>
<dbReference type="SUPFAM" id="SSF47095">
    <property type="entry name" value="HMG-box"/>
    <property type="match status" value="1"/>
</dbReference>
<name>A0A914BX36_9BILA</name>
<dbReference type="SMART" id="SM00398">
    <property type="entry name" value="HMG"/>
    <property type="match status" value="1"/>
</dbReference>
<dbReference type="WBParaSite" id="ACRNAN_Path_1191.g4646.t1">
    <property type="protein sequence ID" value="ACRNAN_Path_1191.g4646.t1"/>
    <property type="gene ID" value="ACRNAN_Path_1191.g4646"/>
</dbReference>
<keyword evidence="7" id="KW-1185">Reference proteome</keyword>
<dbReference type="InterPro" id="IPR050140">
    <property type="entry name" value="SRY-related_HMG-box_TF-like"/>
</dbReference>
<feature type="domain" description="HMG box" evidence="6">
    <location>
        <begin position="1"/>
        <end position="65"/>
    </location>
</feature>
<dbReference type="InterPro" id="IPR009071">
    <property type="entry name" value="HMG_box_dom"/>
</dbReference>
<evidence type="ECO:0000313" key="7">
    <source>
        <dbReference type="Proteomes" id="UP000887540"/>
    </source>
</evidence>
<dbReference type="AlphaFoldDB" id="A0A914BX36"/>
<dbReference type="PANTHER" id="PTHR10270">
    <property type="entry name" value="SOX TRANSCRIPTION FACTOR"/>
    <property type="match status" value="1"/>
</dbReference>
<dbReference type="Gene3D" id="1.10.30.10">
    <property type="entry name" value="High mobility group box domain"/>
    <property type="match status" value="1"/>
</dbReference>
<feature type="compositionally biased region" description="Polar residues" evidence="5">
    <location>
        <begin position="313"/>
        <end position="328"/>
    </location>
</feature>
<dbReference type="Pfam" id="PF00505">
    <property type="entry name" value="HMG_box"/>
    <property type="match status" value="1"/>
</dbReference>
<feature type="compositionally biased region" description="Low complexity" evidence="5">
    <location>
        <begin position="299"/>
        <end position="312"/>
    </location>
</feature>
<dbReference type="GO" id="GO:0001228">
    <property type="term" value="F:DNA-binding transcription activator activity, RNA polymerase II-specific"/>
    <property type="evidence" value="ECO:0007669"/>
    <property type="project" value="TreeGrafter"/>
</dbReference>
<evidence type="ECO:0000256" key="5">
    <source>
        <dbReference type="SAM" id="MobiDB-lite"/>
    </source>
</evidence>
<organism evidence="7 8">
    <name type="scientific">Acrobeloides nanus</name>
    <dbReference type="NCBI Taxonomy" id="290746"/>
    <lineage>
        <taxon>Eukaryota</taxon>
        <taxon>Metazoa</taxon>
        <taxon>Ecdysozoa</taxon>
        <taxon>Nematoda</taxon>
        <taxon>Chromadorea</taxon>
        <taxon>Rhabditida</taxon>
        <taxon>Tylenchina</taxon>
        <taxon>Cephalobomorpha</taxon>
        <taxon>Cephaloboidea</taxon>
        <taxon>Cephalobidae</taxon>
        <taxon>Acrobeloides</taxon>
    </lineage>
</organism>
<dbReference type="GO" id="GO:0000978">
    <property type="term" value="F:RNA polymerase II cis-regulatory region sequence-specific DNA binding"/>
    <property type="evidence" value="ECO:0007669"/>
    <property type="project" value="TreeGrafter"/>
</dbReference>
<evidence type="ECO:0000256" key="2">
    <source>
        <dbReference type="ARBA" id="ARBA00023125"/>
    </source>
</evidence>
<dbReference type="FunFam" id="1.10.30.10:FF:000002">
    <property type="entry name" value="transcription factor Sox-2"/>
    <property type="match status" value="1"/>
</dbReference>
<dbReference type="GO" id="GO:0005634">
    <property type="term" value="C:nucleus"/>
    <property type="evidence" value="ECO:0007669"/>
    <property type="project" value="UniProtKB-SubCell"/>
</dbReference>
<protein>
    <submittedName>
        <fullName evidence="8">HMG box domain-containing protein</fullName>
    </submittedName>
</protein>
<evidence type="ECO:0000256" key="1">
    <source>
        <dbReference type="ARBA" id="ARBA00004123"/>
    </source>
</evidence>
<keyword evidence="3 4" id="KW-0539">Nucleus</keyword>
<evidence type="ECO:0000256" key="3">
    <source>
        <dbReference type="ARBA" id="ARBA00023242"/>
    </source>
</evidence>
<feature type="compositionally biased region" description="Polar residues" evidence="5">
    <location>
        <begin position="122"/>
        <end position="140"/>
    </location>
</feature>
<feature type="region of interest" description="Disordered" evidence="5">
    <location>
        <begin position="257"/>
        <end position="278"/>
    </location>
</feature>